<keyword evidence="6" id="KW-1185">Reference proteome</keyword>
<dbReference type="InterPro" id="IPR036322">
    <property type="entry name" value="WD40_repeat_dom_sf"/>
</dbReference>
<organism evidence="5 6">
    <name type="scientific">Stephanodiscus triporus</name>
    <dbReference type="NCBI Taxonomy" id="2934178"/>
    <lineage>
        <taxon>Eukaryota</taxon>
        <taxon>Sar</taxon>
        <taxon>Stramenopiles</taxon>
        <taxon>Ochrophyta</taxon>
        <taxon>Bacillariophyta</taxon>
        <taxon>Coscinodiscophyceae</taxon>
        <taxon>Thalassiosirophycidae</taxon>
        <taxon>Stephanodiscales</taxon>
        <taxon>Stephanodiscaceae</taxon>
        <taxon>Stephanodiscus</taxon>
    </lineage>
</organism>
<keyword evidence="1 3" id="KW-0853">WD repeat</keyword>
<keyword evidence="2" id="KW-0677">Repeat</keyword>
<accession>A0ABD3NQ22</accession>
<evidence type="ECO:0000256" key="3">
    <source>
        <dbReference type="PROSITE-ProRule" id="PRU00221"/>
    </source>
</evidence>
<feature type="compositionally biased region" description="Low complexity" evidence="4">
    <location>
        <begin position="404"/>
        <end position="414"/>
    </location>
</feature>
<dbReference type="InterPro" id="IPR001680">
    <property type="entry name" value="WD40_rpt"/>
</dbReference>
<dbReference type="PROSITE" id="PS00678">
    <property type="entry name" value="WD_REPEATS_1"/>
    <property type="match status" value="1"/>
</dbReference>
<dbReference type="SMART" id="SM00320">
    <property type="entry name" value="WD40"/>
    <property type="match status" value="5"/>
</dbReference>
<feature type="repeat" description="WD" evidence="3">
    <location>
        <begin position="76"/>
        <end position="99"/>
    </location>
</feature>
<feature type="region of interest" description="Disordered" evidence="4">
    <location>
        <begin position="285"/>
        <end position="319"/>
    </location>
</feature>
<comment type="caution">
    <text evidence="5">The sequence shown here is derived from an EMBL/GenBank/DDBJ whole genome shotgun (WGS) entry which is preliminary data.</text>
</comment>
<dbReference type="EMBL" id="JALLAZ020001274">
    <property type="protein sequence ID" value="KAL3777618.1"/>
    <property type="molecule type" value="Genomic_DNA"/>
</dbReference>
<dbReference type="Gene3D" id="2.130.10.10">
    <property type="entry name" value="YVTN repeat-like/Quinoprotein amine dehydrogenase"/>
    <property type="match status" value="2"/>
</dbReference>
<dbReference type="SUPFAM" id="SSF50978">
    <property type="entry name" value="WD40 repeat-like"/>
    <property type="match status" value="1"/>
</dbReference>
<evidence type="ECO:0000256" key="2">
    <source>
        <dbReference type="ARBA" id="ARBA00022737"/>
    </source>
</evidence>
<dbReference type="Proteomes" id="UP001530315">
    <property type="component" value="Unassembled WGS sequence"/>
</dbReference>
<feature type="compositionally biased region" description="Basic and acidic residues" evidence="4">
    <location>
        <begin position="501"/>
        <end position="510"/>
    </location>
</feature>
<dbReference type="InterPro" id="IPR020472">
    <property type="entry name" value="WD40_PAC1"/>
</dbReference>
<dbReference type="AlphaFoldDB" id="A0ABD3NQ22"/>
<feature type="repeat" description="WD" evidence="3">
    <location>
        <begin position="358"/>
        <end position="381"/>
    </location>
</feature>
<dbReference type="PRINTS" id="PR00320">
    <property type="entry name" value="GPROTEINBRPT"/>
</dbReference>
<dbReference type="PANTHER" id="PTHR18763:SF0">
    <property type="entry name" value="WD REPEAT-CONTAINING PROTEIN 18"/>
    <property type="match status" value="1"/>
</dbReference>
<dbReference type="PROSITE" id="PS50082">
    <property type="entry name" value="WD_REPEATS_2"/>
    <property type="match status" value="2"/>
</dbReference>
<dbReference type="InterPro" id="IPR045227">
    <property type="entry name" value="WDR18/Ipi3/RID3"/>
</dbReference>
<evidence type="ECO:0000256" key="1">
    <source>
        <dbReference type="ARBA" id="ARBA00022574"/>
    </source>
</evidence>
<evidence type="ECO:0000313" key="6">
    <source>
        <dbReference type="Proteomes" id="UP001530315"/>
    </source>
</evidence>
<gene>
    <name evidence="5" type="ORF">ACHAW5_006769</name>
</gene>
<dbReference type="InterPro" id="IPR019775">
    <property type="entry name" value="WD40_repeat_CS"/>
</dbReference>
<dbReference type="PANTHER" id="PTHR18763">
    <property type="entry name" value="WD-REPEAT PROTEIN 18"/>
    <property type="match status" value="1"/>
</dbReference>
<protein>
    <submittedName>
        <fullName evidence="5">Uncharacterized protein</fullName>
    </submittedName>
</protein>
<evidence type="ECO:0000256" key="4">
    <source>
        <dbReference type="SAM" id="MobiDB-lite"/>
    </source>
</evidence>
<feature type="region of interest" description="Disordered" evidence="4">
    <location>
        <begin position="340"/>
        <end position="360"/>
    </location>
</feature>
<feature type="region of interest" description="Disordered" evidence="4">
    <location>
        <begin position="489"/>
        <end position="510"/>
    </location>
</feature>
<dbReference type="InterPro" id="IPR015943">
    <property type="entry name" value="WD40/YVTN_repeat-like_dom_sf"/>
</dbReference>
<feature type="region of interest" description="Disordered" evidence="4">
    <location>
        <begin position="404"/>
        <end position="427"/>
    </location>
</feature>
<name>A0ABD3NQ22_9STRA</name>
<dbReference type="Pfam" id="PF00400">
    <property type="entry name" value="WD40"/>
    <property type="match status" value="3"/>
</dbReference>
<proteinExistence type="predicted"/>
<sequence>MSVHGFQRRGRAFPPRRFRCLIRAPSSTTTTGDATLLVGHGGSAGTGGGKDEHAFLVGVGGGGAPSSSSSQLLWKSMAVSPDGRHLAAGCADGTCMLWDWRNADGDNLVRSWKAHHRPVSCVTFDLGDSDGATLFTAGEDGVVNAWSLVDLVDRDGVGDYGVSSSSVVRPFRTWSEHHLPVTSLCVLPGSGRGSVRLVSSSLDRNLVVMELGGGAHGGGVAGGGGDGNGNGIGRTLARMCLPSGVRVVASDASGGRLYCGGADGCVYCVDLCEFAVRESVAAASLSSSSSEGGGGGGGSLARRDEGRRRGRAPSHVSELRGHAKAVTCLTLLDPSDLASRLSSNDDDDDDGGGGTSTLLASGSEDGTLRVWDLRARSCVKVIRPWSASSSAIVAVARFRRATGAARAPSSAASSRAHHLGRRRNADEGSECAYKPLRGFVRGTSVICDEDDIDDAGSSLSGGCAPILWPRRDESFVRYWEDPIPTKRTIASSRKRTRKPSSRGERDEIDRLRKELAESQTVIERWQAVNNQLVSKLKATGN</sequence>
<reference evidence="5 6" key="1">
    <citation type="submission" date="2024-10" db="EMBL/GenBank/DDBJ databases">
        <title>Updated reference genomes for cyclostephanoid diatoms.</title>
        <authorList>
            <person name="Roberts W.R."/>
            <person name="Alverson A.J."/>
        </authorList>
    </citation>
    <scope>NUCLEOTIDE SEQUENCE [LARGE SCALE GENOMIC DNA]</scope>
    <source>
        <strain evidence="5 6">AJA276-08</strain>
    </source>
</reference>
<evidence type="ECO:0000313" key="5">
    <source>
        <dbReference type="EMBL" id="KAL3777618.1"/>
    </source>
</evidence>